<evidence type="ECO:0000313" key="5">
    <source>
        <dbReference type="EMBL" id="GHC99909.1"/>
    </source>
</evidence>
<dbReference type="CDD" id="cd12117">
    <property type="entry name" value="A_NRPS_Srf_like"/>
    <property type="match status" value="1"/>
</dbReference>
<dbReference type="SUPFAM" id="SSF47336">
    <property type="entry name" value="ACP-like"/>
    <property type="match status" value="1"/>
</dbReference>
<dbReference type="InterPro" id="IPR042099">
    <property type="entry name" value="ANL_N_sf"/>
</dbReference>
<dbReference type="GO" id="GO:0005737">
    <property type="term" value="C:cytoplasm"/>
    <property type="evidence" value="ECO:0007669"/>
    <property type="project" value="TreeGrafter"/>
</dbReference>
<comment type="caution">
    <text evidence="5">The sequence shown here is derived from an EMBL/GenBank/DDBJ whole genome shotgun (WGS) entry which is preliminary data.</text>
</comment>
<dbReference type="InterPro" id="IPR036736">
    <property type="entry name" value="ACP-like_sf"/>
</dbReference>
<name>A0A918X0A1_9ACTN</name>
<dbReference type="Gene3D" id="3.40.50.1820">
    <property type="entry name" value="alpha/beta hydrolase"/>
    <property type="match status" value="1"/>
</dbReference>
<dbReference type="PANTHER" id="PTHR45527">
    <property type="entry name" value="NONRIBOSOMAL PEPTIDE SYNTHETASE"/>
    <property type="match status" value="1"/>
</dbReference>
<dbReference type="PANTHER" id="PTHR45527:SF1">
    <property type="entry name" value="FATTY ACID SYNTHASE"/>
    <property type="match status" value="1"/>
</dbReference>
<dbReference type="PROSITE" id="PS00455">
    <property type="entry name" value="AMP_BINDING"/>
    <property type="match status" value="1"/>
</dbReference>
<evidence type="ECO:0000256" key="3">
    <source>
        <dbReference type="SAM" id="MobiDB-lite"/>
    </source>
</evidence>
<dbReference type="SMART" id="SM00823">
    <property type="entry name" value="PKS_PP"/>
    <property type="match status" value="1"/>
</dbReference>
<dbReference type="Gene3D" id="3.30.300.30">
    <property type="match status" value="1"/>
</dbReference>
<dbReference type="InterPro" id="IPR020845">
    <property type="entry name" value="AMP-binding_CS"/>
</dbReference>
<dbReference type="GO" id="GO:0031177">
    <property type="term" value="F:phosphopantetheine binding"/>
    <property type="evidence" value="ECO:0007669"/>
    <property type="project" value="InterPro"/>
</dbReference>
<gene>
    <name evidence="5" type="ORF">GCM10010334_43950</name>
</gene>
<sequence length="802" mass="81952">MSEARDLTAVFAERAARTPDALALADGDKTLTYRQLSRAADGLAAHLIDGGVLPGAAVALLVRRSARTVVAQLALWRAGAVCVPLDPAHPRARTEAVLADSGAVLTVGDADLLEAAGLEGPQMVLEPDLPAYDGVTALPGPGPDATAFIMFTSGSTGRPKGVAVRHEAVAALVTDPSYVTVGPRDRVLLHSPATFDASTFEAWVALANGAAVVVCPADRPSFEDLARAVERHAVTVAFFTTALFHQLAARRSRVFGLLRSVVVGGEALSVRHAGAVLEAYPWLELVNGYGPTETTTFATAHRVTEADLKGPMPVGRPIASATAHVLGLGLGLGEDGHPVGEGEIGELWIGGTRLAAGYVGRPELTAERFVEHPGRGRLYRTGDLASFRADGVLDFHGRADDQVKVRGHRIEPGEIEHALRELGEVEDAAVTVRRAAQDDVRLAAFVVLRSGSSPDVPALRAALADRLPAYLVPDELTVVDRLPLTASGKVDRRALTEPGPPSWGGAGAVGIPEAPDELDAEPGAGPGTANAEPGTGTAPGTADAERGTSAAPSPPDPNSLRARRSSGAEQGHADTHNSGPEHGPGRALAPQAADGPTAMPDPGTAHPVTPAADIGPRAERKDGRVAIPAPRAEHSPSAGPASGAVPGHDPVTGPGTTQHPGAGSGATQHPGAGSGATQHPVTAPGTSPAEPGFPAQDEPGGVGSAPALTPLQAVVADVWARSLGCEVVAPDDDFLALGGHSLLALVVTDDLREDLGVELTLADFFAAPTVAGHAALVERALLATHGDPRPAPLDAPEHTDVP</sequence>
<dbReference type="GO" id="GO:0044550">
    <property type="term" value="P:secondary metabolite biosynthetic process"/>
    <property type="evidence" value="ECO:0007669"/>
    <property type="project" value="TreeGrafter"/>
</dbReference>
<evidence type="ECO:0000313" key="6">
    <source>
        <dbReference type="Proteomes" id="UP000638353"/>
    </source>
</evidence>
<dbReference type="InterPro" id="IPR000873">
    <property type="entry name" value="AMP-dep_synth/lig_dom"/>
</dbReference>
<dbReference type="Pfam" id="PF00550">
    <property type="entry name" value="PP-binding"/>
    <property type="match status" value="1"/>
</dbReference>
<dbReference type="Gene3D" id="3.40.50.12780">
    <property type="entry name" value="N-terminal domain of ligase-like"/>
    <property type="match status" value="1"/>
</dbReference>
<dbReference type="NCBIfam" id="TIGR01733">
    <property type="entry name" value="AA-adenyl-dom"/>
    <property type="match status" value="1"/>
</dbReference>
<keyword evidence="1" id="KW-0596">Phosphopantetheine</keyword>
<dbReference type="InterPro" id="IPR029058">
    <property type="entry name" value="AB_hydrolase_fold"/>
</dbReference>
<dbReference type="InterPro" id="IPR010071">
    <property type="entry name" value="AA_adenyl_dom"/>
</dbReference>
<reference evidence="5" key="2">
    <citation type="submission" date="2020-09" db="EMBL/GenBank/DDBJ databases">
        <authorList>
            <person name="Sun Q."/>
            <person name="Ohkuma M."/>
        </authorList>
    </citation>
    <scope>NUCLEOTIDE SEQUENCE</scope>
    <source>
        <strain evidence="5">JCM 4637</strain>
    </source>
</reference>
<dbReference type="InterPro" id="IPR009081">
    <property type="entry name" value="PP-bd_ACP"/>
</dbReference>
<dbReference type="GO" id="GO:0043041">
    <property type="term" value="P:amino acid activation for nonribosomal peptide biosynthetic process"/>
    <property type="evidence" value="ECO:0007669"/>
    <property type="project" value="TreeGrafter"/>
</dbReference>
<protein>
    <recommendedName>
        <fullName evidence="4">Carrier domain-containing protein</fullName>
    </recommendedName>
</protein>
<dbReference type="Pfam" id="PF13193">
    <property type="entry name" value="AMP-binding_C"/>
    <property type="match status" value="1"/>
</dbReference>
<dbReference type="InterPro" id="IPR045851">
    <property type="entry name" value="AMP-bd_C_sf"/>
</dbReference>
<feature type="domain" description="Carrier" evidence="4">
    <location>
        <begin position="706"/>
        <end position="781"/>
    </location>
</feature>
<dbReference type="GO" id="GO:0017000">
    <property type="term" value="P:antibiotic biosynthetic process"/>
    <property type="evidence" value="ECO:0007669"/>
    <property type="project" value="UniProtKB-ARBA"/>
</dbReference>
<accession>A0A918X0A1</accession>
<dbReference type="InterPro" id="IPR020806">
    <property type="entry name" value="PKS_PP-bd"/>
</dbReference>
<evidence type="ECO:0000259" key="4">
    <source>
        <dbReference type="PROSITE" id="PS50075"/>
    </source>
</evidence>
<reference evidence="5" key="1">
    <citation type="journal article" date="2014" name="Int. J. Syst. Evol. Microbiol.">
        <title>Complete genome sequence of Corynebacterium casei LMG S-19264T (=DSM 44701T), isolated from a smear-ripened cheese.</title>
        <authorList>
            <consortium name="US DOE Joint Genome Institute (JGI-PGF)"/>
            <person name="Walter F."/>
            <person name="Albersmeier A."/>
            <person name="Kalinowski J."/>
            <person name="Ruckert C."/>
        </authorList>
    </citation>
    <scope>NUCLEOTIDE SEQUENCE</scope>
    <source>
        <strain evidence="5">JCM 4637</strain>
    </source>
</reference>
<evidence type="ECO:0000256" key="2">
    <source>
        <dbReference type="ARBA" id="ARBA00022553"/>
    </source>
</evidence>
<dbReference type="Pfam" id="PF00501">
    <property type="entry name" value="AMP-binding"/>
    <property type="match status" value="1"/>
</dbReference>
<organism evidence="5 6">
    <name type="scientific">Streptomyces finlayi</name>
    <dbReference type="NCBI Taxonomy" id="67296"/>
    <lineage>
        <taxon>Bacteria</taxon>
        <taxon>Bacillati</taxon>
        <taxon>Actinomycetota</taxon>
        <taxon>Actinomycetes</taxon>
        <taxon>Kitasatosporales</taxon>
        <taxon>Streptomycetaceae</taxon>
        <taxon>Streptomyces</taxon>
    </lineage>
</organism>
<dbReference type="AlphaFoldDB" id="A0A918X0A1"/>
<evidence type="ECO:0000256" key="1">
    <source>
        <dbReference type="ARBA" id="ARBA00022450"/>
    </source>
</evidence>
<dbReference type="PROSITE" id="PS50075">
    <property type="entry name" value="CARRIER"/>
    <property type="match status" value="1"/>
</dbReference>
<feature type="region of interest" description="Disordered" evidence="3">
    <location>
        <begin position="491"/>
        <end position="705"/>
    </location>
</feature>
<dbReference type="InterPro" id="IPR025110">
    <property type="entry name" value="AMP-bd_C"/>
</dbReference>
<proteinExistence type="predicted"/>
<dbReference type="EMBL" id="BMVC01000008">
    <property type="protein sequence ID" value="GHC99909.1"/>
    <property type="molecule type" value="Genomic_DNA"/>
</dbReference>
<dbReference type="SUPFAM" id="SSF56801">
    <property type="entry name" value="Acetyl-CoA synthetase-like"/>
    <property type="match status" value="1"/>
</dbReference>
<dbReference type="Proteomes" id="UP000638353">
    <property type="component" value="Unassembled WGS sequence"/>
</dbReference>
<keyword evidence="2" id="KW-0597">Phosphoprotein</keyword>